<name>A0ACB7TA21_HYAAI</name>
<organism evidence="1 2">
    <name type="scientific">Hyalomma asiaticum</name>
    <name type="common">Tick</name>
    <dbReference type="NCBI Taxonomy" id="266040"/>
    <lineage>
        <taxon>Eukaryota</taxon>
        <taxon>Metazoa</taxon>
        <taxon>Ecdysozoa</taxon>
        <taxon>Arthropoda</taxon>
        <taxon>Chelicerata</taxon>
        <taxon>Arachnida</taxon>
        <taxon>Acari</taxon>
        <taxon>Parasitiformes</taxon>
        <taxon>Ixodida</taxon>
        <taxon>Ixodoidea</taxon>
        <taxon>Ixodidae</taxon>
        <taxon>Hyalomminae</taxon>
        <taxon>Hyalomma</taxon>
    </lineage>
</organism>
<dbReference type="Proteomes" id="UP000821845">
    <property type="component" value="Chromosome 1"/>
</dbReference>
<sequence>MVLQYYRVCHEAEGAIRLTKKKRGRIFRRWSPRADRVAGCAFARMQWGVRRRPVGPHWRQRQQQSRQSGKQCRGGVDDVAGRRFADHGTLLGQVTARPRGRQHSGWDDVGAP</sequence>
<evidence type="ECO:0000313" key="2">
    <source>
        <dbReference type="Proteomes" id="UP000821845"/>
    </source>
</evidence>
<dbReference type="EMBL" id="CM023481">
    <property type="protein sequence ID" value="KAH6943981.1"/>
    <property type="molecule type" value="Genomic_DNA"/>
</dbReference>
<protein>
    <submittedName>
        <fullName evidence="1">Uncharacterized protein</fullName>
    </submittedName>
</protein>
<proteinExistence type="predicted"/>
<evidence type="ECO:0000313" key="1">
    <source>
        <dbReference type="EMBL" id="KAH6943981.1"/>
    </source>
</evidence>
<reference evidence="1" key="1">
    <citation type="submission" date="2020-05" db="EMBL/GenBank/DDBJ databases">
        <title>Large-scale comparative analyses of tick genomes elucidate their genetic diversity and vector capacities.</title>
        <authorList>
            <person name="Jia N."/>
            <person name="Wang J."/>
            <person name="Shi W."/>
            <person name="Du L."/>
            <person name="Sun Y."/>
            <person name="Zhan W."/>
            <person name="Jiang J."/>
            <person name="Wang Q."/>
            <person name="Zhang B."/>
            <person name="Ji P."/>
            <person name="Sakyi L.B."/>
            <person name="Cui X."/>
            <person name="Yuan T."/>
            <person name="Jiang B."/>
            <person name="Yang W."/>
            <person name="Lam T.T.-Y."/>
            <person name="Chang Q."/>
            <person name="Ding S."/>
            <person name="Wang X."/>
            <person name="Zhu J."/>
            <person name="Ruan X."/>
            <person name="Zhao L."/>
            <person name="Wei J."/>
            <person name="Que T."/>
            <person name="Du C."/>
            <person name="Cheng J."/>
            <person name="Dai P."/>
            <person name="Han X."/>
            <person name="Huang E."/>
            <person name="Gao Y."/>
            <person name="Liu J."/>
            <person name="Shao H."/>
            <person name="Ye R."/>
            <person name="Li L."/>
            <person name="Wei W."/>
            <person name="Wang X."/>
            <person name="Wang C."/>
            <person name="Yang T."/>
            <person name="Huo Q."/>
            <person name="Li W."/>
            <person name="Guo W."/>
            <person name="Chen H."/>
            <person name="Zhou L."/>
            <person name="Ni X."/>
            <person name="Tian J."/>
            <person name="Zhou Y."/>
            <person name="Sheng Y."/>
            <person name="Liu T."/>
            <person name="Pan Y."/>
            <person name="Xia L."/>
            <person name="Li J."/>
            <person name="Zhao F."/>
            <person name="Cao W."/>
        </authorList>
    </citation>
    <scope>NUCLEOTIDE SEQUENCE</scope>
    <source>
        <strain evidence="1">Hyas-2018</strain>
    </source>
</reference>
<keyword evidence="2" id="KW-1185">Reference proteome</keyword>
<gene>
    <name evidence="1" type="ORF">HPB50_001090</name>
</gene>
<accession>A0ACB7TA21</accession>
<comment type="caution">
    <text evidence="1">The sequence shown here is derived from an EMBL/GenBank/DDBJ whole genome shotgun (WGS) entry which is preliminary data.</text>
</comment>